<feature type="transmembrane region" description="Helical" evidence="1">
    <location>
        <begin position="21"/>
        <end position="37"/>
    </location>
</feature>
<dbReference type="Pfam" id="PF05656">
    <property type="entry name" value="DUF805"/>
    <property type="match status" value="1"/>
</dbReference>
<evidence type="ECO:0000313" key="3">
    <source>
        <dbReference type="Proteomes" id="UP001193734"/>
    </source>
</evidence>
<dbReference type="InterPro" id="IPR008523">
    <property type="entry name" value="DUF805"/>
</dbReference>
<organism evidence="2 3">
    <name type="scientific">Xylanibacter rodentium</name>
    <dbReference type="NCBI Taxonomy" id="2736289"/>
    <lineage>
        <taxon>Bacteria</taxon>
        <taxon>Pseudomonadati</taxon>
        <taxon>Bacteroidota</taxon>
        <taxon>Bacteroidia</taxon>
        <taxon>Bacteroidales</taxon>
        <taxon>Prevotellaceae</taxon>
        <taxon>Xylanibacter</taxon>
    </lineage>
</organism>
<comment type="caution">
    <text evidence="2">The sequence shown here is derived from an EMBL/GenBank/DDBJ whole genome shotgun (WGS) entry which is preliminary data.</text>
</comment>
<dbReference type="PANTHER" id="PTHR34980">
    <property type="entry name" value="INNER MEMBRANE PROTEIN-RELATED-RELATED"/>
    <property type="match status" value="1"/>
</dbReference>
<name>A0ABX2ARK6_9BACT</name>
<protein>
    <submittedName>
        <fullName evidence="2">DUF805 domain-containing protein</fullName>
    </submittedName>
</protein>
<feature type="transmembrane region" description="Helical" evidence="1">
    <location>
        <begin position="72"/>
        <end position="88"/>
    </location>
</feature>
<keyword evidence="1" id="KW-0812">Transmembrane</keyword>
<sequence length="112" mass="12812">MFTRPFSFKGRIRRLEYGLSYLVYLVFYNLFIGALAADFSVPVYIVLCVLGIVLFWFVLAQGVKRCHDRGNSGWYQLIPFYVLVMLFGDGDDYDNGYGPDPKGRDCMAEIGL</sequence>
<keyword evidence="3" id="KW-1185">Reference proteome</keyword>
<accession>A0ABX2ARK6</accession>
<gene>
    <name evidence="2" type="ORF">HPS55_03245</name>
</gene>
<dbReference type="EMBL" id="JABKKE010000003">
    <property type="protein sequence ID" value="NPE13349.1"/>
    <property type="molecule type" value="Genomic_DNA"/>
</dbReference>
<feature type="transmembrane region" description="Helical" evidence="1">
    <location>
        <begin position="43"/>
        <end position="60"/>
    </location>
</feature>
<proteinExistence type="predicted"/>
<reference evidence="2 3" key="1">
    <citation type="submission" date="2020-05" db="EMBL/GenBank/DDBJ databases">
        <title>Distinct polysaccharide utilization as determinants for interspecies competition between intestinal Prevotella spp.</title>
        <authorList>
            <person name="Galvez E.J.C."/>
            <person name="Iljazovic A."/>
            <person name="Strowig T."/>
        </authorList>
    </citation>
    <scope>NUCLEOTIDE SEQUENCE [LARGE SCALE GENOMIC DNA]</scope>
    <source>
        <strain evidence="2 3">PROD</strain>
    </source>
</reference>
<dbReference type="Proteomes" id="UP001193734">
    <property type="component" value="Unassembled WGS sequence"/>
</dbReference>
<keyword evidence="1" id="KW-1133">Transmembrane helix</keyword>
<evidence type="ECO:0000313" key="2">
    <source>
        <dbReference type="EMBL" id="NPE13349.1"/>
    </source>
</evidence>
<evidence type="ECO:0000256" key="1">
    <source>
        <dbReference type="SAM" id="Phobius"/>
    </source>
</evidence>
<keyword evidence="1" id="KW-0472">Membrane</keyword>